<dbReference type="AlphaFoldDB" id="A0A7S1D378"/>
<accession>A0A7S1D378</accession>
<feature type="transmembrane region" description="Helical" evidence="1">
    <location>
        <begin position="137"/>
        <end position="160"/>
    </location>
</feature>
<gene>
    <name evidence="2" type="ORF">CTEN0397_LOCUS6459</name>
</gene>
<proteinExistence type="predicted"/>
<name>A0A7S1D378_CYCTE</name>
<keyword evidence="1" id="KW-0812">Transmembrane</keyword>
<organism evidence="2">
    <name type="scientific">Cyclophora tenuis</name>
    <name type="common">Marine diatom</name>
    <dbReference type="NCBI Taxonomy" id="216820"/>
    <lineage>
        <taxon>Eukaryota</taxon>
        <taxon>Sar</taxon>
        <taxon>Stramenopiles</taxon>
        <taxon>Ochrophyta</taxon>
        <taxon>Bacillariophyta</taxon>
        <taxon>Fragilariophyceae</taxon>
        <taxon>Fragilariophycidae</taxon>
        <taxon>Cyclophorales</taxon>
        <taxon>Cyclophoraceae</taxon>
        <taxon>Cyclophora</taxon>
    </lineage>
</organism>
<reference evidence="2" key="1">
    <citation type="submission" date="2021-01" db="EMBL/GenBank/DDBJ databases">
        <authorList>
            <person name="Corre E."/>
            <person name="Pelletier E."/>
            <person name="Niang G."/>
            <person name="Scheremetjew M."/>
            <person name="Finn R."/>
            <person name="Kale V."/>
            <person name="Holt S."/>
            <person name="Cochrane G."/>
            <person name="Meng A."/>
            <person name="Brown T."/>
            <person name="Cohen L."/>
        </authorList>
    </citation>
    <scope>NUCLEOTIDE SEQUENCE</scope>
    <source>
        <strain evidence="2">ECT3854</strain>
    </source>
</reference>
<sequence>MWFHGLDTDFETLSDPYSFPPSKMNGIKLRRSFVSFGFSFGDQEGIKDKVEIIESSIGYRVFVEAGVKIHKALLRPQVYAEASMYDEHEYTHKTLMEKLVEHAHEVVVAIEFVALFWTLVPSFELLSWIVNHYSSPAVFGVGLFVALVVQCFVWTCYLWIVQAASVVTSRLMKFDGVYMTFITLGASIPVWSFWWLFWGTPMFPLFLRFMGSKVEGRLLYHGGTALQDYFNLTFADKTVIDDGKVIGHSAVFKKLRYGPTRAAGLMQPGSMVIDGDSLDDGKEYGPWRLVRGSDNDQSTSFPLSP</sequence>
<keyword evidence="1" id="KW-1133">Transmembrane helix</keyword>
<dbReference type="EMBL" id="HBFW01009987">
    <property type="protein sequence ID" value="CAD8935425.1"/>
    <property type="molecule type" value="Transcribed_RNA"/>
</dbReference>
<evidence type="ECO:0000313" key="2">
    <source>
        <dbReference type="EMBL" id="CAD8935425.1"/>
    </source>
</evidence>
<feature type="transmembrane region" description="Helical" evidence="1">
    <location>
        <begin position="106"/>
        <end position="130"/>
    </location>
</feature>
<evidence type="ECO:0000256" key="1">
    <source>
        <dbReference type="SAM" id="Phobius"/>
    </source>
</evidence>
<protein>
    <submittedName>
        <fullName evidence="2">Uncharacterized protein</fullName>
    </submittedName>
</protein>
<keyword evidence="1" id="KW-0472">Membrane</keyword>
<feature type="transmembrane region" description="Helical" evidence="1">
    <location>
        <begin position="180"/>
        <end position="207"/>
    </location>
</feature>